<proteinExistence type="predicted"/>
<organism evidence="10 11">
    <name type="scientific">Roseimaritima ulvae</name>
    <dbReference type="NCBI Taxonomy" id="980254"/>
    <lineage>
        <taxon>Bacteria</taxon>
        <taxon>Pseudomonadati</taxon>
        <taxon>Planctomycetota</taxon>
        <taxon>Planctomycetia</taxon>
        <taxon>Pirellulales</taxon>
        <taxon>Pirellulaceae</taxon>
        <taxon>Roseimaritima</taxon>
    </lineage>
</organism>
<evidence type="ECO:0000313" key="10">
    <source>
        <dbReference type="EMBL" id="QEG38449.1"/>
    </source>
</evidence>
<feature type="compositionally biased region" description="Basic and acidic residues" evidence="8">
    <location>
        <begin position="11"/>
        <end position="25"/>
    </location>
</feature>
<evidence type="ECO:0000256" key="3">
    <source>
        <dbReference type="ARBA" id="ARBA00022679"/>
    </source>
</evidence>
<evidence type="ECO:0000256" key="6">
    <source>
        <dbReference type="ARBA" id="ARBA00022840"/>
    </source>
</evidence>
<sequence length="898" mass="95790">MDSTPDLPPSDADKGTLPDADKGKLSDATGEPANGAMGDASTDPHLPPEVAGLEDSPSAQELPDDDLAAAKTVIRKAGGGTPANALGHSPAEIASVLLGHHLNHFQLNQLIGGGGMGAVFSAHDTRLDRTVAIKVIPRVGEDPDLLRRFRNEAQSAAKLDHPHIARVYDVGRHDDWHYIVFEFIEGTNIRDLVARDGVLSIDDAVYYARQVAEALDHAHQRGIVHRDIKPSNVLLRPDGQVKVVDMGLARTMQLEVSGDMTASGVTLGTFDYISPEQARDPRDADVRSDIYSLGCTLYYMLTGRPPYPGGTVLQKLLSHGNSPPPDPRELRLEVSDDLTAILHKMLAKRPGDRYRRPLDLLADLAELARRENLQRSLGLGTLSIPGGNSWLTRLERHLPWFAAAAVLLLSVAWLQLLSSVSALDVSVPRPLASAAELISEDAPTADAEPSDDSDSTAVAVPDVTADAVVEDEAMQPPQITEIPVPAELQGSETPSIVSLPTPDTTLAATKIRVGGPVDAASDELVASTFSAALSLAAEHNIQRIEIASPLISSPPLVIEQSGLVIVGPETGCQIRFESSPLLAMENAVMVDIGEHRIRFENLQFHWKVPSNAVHGGALFHVAANRGVYLENCAITIDNANGREPINAFHIGVAPPPSSSEGTVSTGPPLVAIDLQDVIARGQMTLMRMSDAAQLQLRWENGLLAVSQRLLETGGALSKPPAGRTQLKLLLRDVTAYLPQGLAVQNLGPSGTVPVVINRNCTNCAFTTDMGSAHIEINSVADLNDGPLILLAGSGNHYDSGTGKSDRIVAISDQQDDSVLYRLSDLAGNSPPAWMKEQAPQSVINWTQPTAVDQNPTHLMTPQDFQQDGTVVPGFDGDQLPQLLPAQVPAVSERVSATP</sequence>
<evidence type="ECO:0000256" key="8">
    <source>
        <dbReference type="SAM" id="MobiDB-lite"/>
    </source>
</evidence>
<dbReference type="GO" id="GO:0005524">
    <property type="term" value="F:ATP binding"/>
    <property type="evidence" value="ECO:0007669"/>
    <property type="project" value="UniProtKB-UniRule"/>
</dbReference>
<dbReference type="GO" id="GO:0004674">
    <property type="term" value="F:protein serine/threonine kinase activity"/>
    <property type="evidence" value="ECO:0007669"/>
    <property type="project" value="UniProtKB-KW"/>
</dbReference>
<keyword evidence="5 10" id="KW-0418">Kinase</keyword>
<reference evidence="10 11" key="1">
    <citation type="submission" date="2019-08" db="EMBL/GenBank/DDBJ databases">
        <title>Deep-cultivation of Planctomycetes and their phenomic and genomic characterization uncovers novel biology.</title>
        <authorList>
            <person name="Wiegand S."/>
            <person name="Jogler M."/>
            <person name="Boedeker C."/>
            <person name="Pinto D."/>
            <person name="Vollmers J."/>
            <person name="Rivas-Marin E."/>
            <person name="Kohn T."/>
            <person name="Peeters S.H."/>
            <person name="Heuer A."/>
            <person name="Rast P."/>
            <person name="Oberbeckmann S."/>
            <person name="Bunk B."/>
            <person name="Jeske O."/>
            <person name="Meyerdierks A."/>
            <person name="Storesund J.E."/>
            <person name="Kallscheuer N."/>
            <person name="Luecker S."/>
            <person name="Lage O.M."/>
            <person name="Pohl T."/>
            <person name="Merkel B.J."/>
            <person name="Hornburger P."/>
            <person name="Mueller R.-W."/>
            <person name="Bruemmer F."/>
            <person name="Labrenz M."/>
            <person name="Spormann A.M."/>
            <person name="Op den Camp H."/>
            <person name="Overmann J."/>
            <person name="Amann R."/>
            <person name="Jetten M.S.M."/>
            <person name="Mascher T."/>
            <person name="Medema M.H."/>
            <person name="Devos D.P."/>
            <person name="Kaster A.-K."/>
            <person name="Ovreas L."/>
            <person name="Rohde M."/>
            <person name="Galperin M.Y."/>
            <person name="Jogler C."/>
        </authorList>
    </citation>
    <scope>NUCLEOTIDE SEQUENCE [LARGE SCALE GENOMIC DNA]</scope>
    <source>
        <strain evidence="10 11">UC8</strain>
    </source>
</reference>
<dbReference type="InterPro" id="IPR008271">
    <property type="entry name" value="Ser/Thr_kinase_AS"/>
</dbReference>
<evidence type="ECO:0000256" key="2">
    <source>
        <dbReference type="ARBA" id="ARBA00022527"/>
    </source>
</evidence>
<dbReference type="Proteomes" id="UP000325286">
    <property type="component" value="Chromosome"/>
</dbReference>
<dbReference type="SMART" id="SM00220">
    <property type="entry name" value="S_TKc"/>
    <property type="match status" value="1"/>
</dbReference>
<dbReference type="RefSeq" id="WP_068137303.1">
    <property type="nucleotide sequence ID" value="NZ_CP042914.1"/>
</dbReference>
<keyword evidence="6 7" id="KW-0067">ATP-binding</keyword>
<evidence type="ECO:0000313" key="11">
    <source>
        <dbReference type="Proteomes" id="UP000325286"/>
    </source>
</evidence>
<dbReference type="PROSITE" id="PS00108">
    <property type="entry name" value="PROTEIN_KINASE_ST"/>
    <property type="match status" value="1"/>
</dbReference>
<evidence type="ECO:0000256" key="1">
    <source>
        <dbReference type="ARBA" id="ARBA00012513"/>
    </source>
</evidence>
<dbReference type="KEGG" id="rul:UC8_04060"/>
<name>A0A5B9QKC9_9BACT</name>
<dbReference type="PROSITE" id="PS00107">
    <property type="entry name" value="PROTEIN_KINASE_ATP"/>
    <property type="match status" value="1"/>
</dbReference>
<keyword evidence="4 7" id="KW-0547">Nucleotide-binding</keyword>
<evidence type="ECO:0000256" key="5">
    <source>
        <dbReference type="ARBA" id="ARBA00022777"/>
    </source>
</evidence>
<feature type="region of interest" description="Disordered" evidence="8">
    <location>
        <begin position="1"/>
        <end position="62"/>
    </location>
</feature>
<dbReference type="CDD" id="cd14014">
    <property type="entry name" value="STKc_PknB_like"/>
    <property type="match status" value="1"/>
</dbReference>
<dbReference type="Pfam" id="PF00069">
    <property type="entry name" value="Pkinase"/>
    <property type="match status" value="1"/>
</dbReference>
<dbReference type="SUPFAM" id="SSF56112">
    <property type="entry name" value="Protein kinase-like (PK-like)"/>
    <property type="match status" value="1"/>
</dbReference>
<feature type="binding site" evidence="7">
    <location>
        <position position="134"/>
    </location>
    <ligand>
        <name>ATP</name>
        <dbReference type="ChEBI" id="CHEBI:30616"/>
    </ligand>
</feature>
<gene>
    <name evidence="10" type="primary">pknB_4</name>
    <name evidence="10" type="ORF">UC8_04060</name>
</gene>
<keyword evidence="11" id="KW-1185">Reference proteome</keyword>
<evidence type="ECO:0000259" key="9">
    <source>
        <dbReference type="PROSITE" id="PS50011"/>
    </source>
</evidence>
<protein>
    <recommendedName>
        <fullName evidence="1">non-specific serine/threonine protein kinase</fullName>
        <ecNumber evidence="1">2.7.11.1</ecNumber>
    </recommendedName>
</protein>
<feature type="domain" description="Protein kinase" evidence="9">
    <location>
        <begin position="105"/>
        <end position="367"/>
    </location>
</feature>
<dbReference type="FunFam" id="1.10.510.10:FF:000021">
    <property type="entry name" value="Serine/threonine protein kinase"/>
    <property type="match status" value="1"/>
</dbReference>
<accession>A0A5B9QKC9</accession>
<evidence type="ECO:0000256" key="7">
    <source>
        <dbReference type="PROSITE-ProRule" id="PRU10141"/>
    </source>
</evidence>
<dbReference type="PROSITE" id="PS50011">
    <property type="entry name" value="PROTEIN_KINASE_DOM"/>
    <property type="match status" value="1"/>
</dbReference>
<keyword evidence="3 10" id="KW-0808">Transferase</keyword>
<dbReference type="PANTHER" id="PTHR43289">
    <property type="entry name" value="MITOGEN-ACTIVATED PROTEIN KINASE KINASE KINASE 20-RELATED"/>
    <property type="match status" value="1"/>
</dbReference>
<dbReference type="AlphaFoldDB" id="A0A5B9QKC9"/>
<keyword evidence="2" id="KW-0723">Serine/threonine-protein kinase</keyword>
<dbReference type="Gene3D" id="3.30.200.20">
    <property type="entry name" value="Phosphorylase Kinase, domain 1"/>
    <property type="match status" value="1"/>
</dbReference>
<dbReference type="Gene3D" id="1.10.510.10">
    <property type="entry name" value="Transferase(Phosphotransferase) domain 1"/>
    <property type="match status" value="1"/>
</dbReference>
<dbReference type="EMBL" id="CP042914">
    <property type="protein sequence ID" value="QEG38449.1"/>
    <property type="molecule type" value="Genomic_DNA"/>
</dbReference>
<dbReference type="EC" id="2.7.11.1" evidence="1"/>
<evidence type="ECO:0000256" key="4">
    <source>
        <dbReference type="ARBA" id="ARBA00022741"/>
    </source>
</evidence>
<dbReference type="PANTHER" id="PTHR43289:SF6">
    <property type="entry name" value="SERINE_THREONINE-PROTEIN KINASE NEKL-3"/>
    <property type="match status" value="1"/>
</dbReference>
<dbReference type="InterPro" id="IPR011009">
    <property type="entry name" value="Kinase-like_dom_sf"/>
</dbReference>
<dbReference type="InterPro" id="IPR017441">
    <property type="entry name" value="Protein_kinase_ATP_BS"/>
</dbReference>
<dbReference type="OrthoDB" id="6111975at2"/>
<dbReference type="InterPro" id="IPR000719">
    <property type="entry name" value="Prot_kinase_dom"/>
</dbReference>